<evidence type="ECO:0000313" key="3">
    <source>
        <dbReference type="EMBL" id="QJA76921.1"/>
    </source>
</evidence>
<protein>
    <submittedName>
        <fullName evidence="1">Uncharacterized protein</fullName>
    </submittedName>
</protein>
<gene>
    <name evidence="3" type="ORF">MM415A01400_0015</name>
    <name evidence="2" type="ORF">MM415B00628_0015</name>
    <name evidence="1" type="ORF">TM448A02226_0002</name>
    <name evidence="4" type="ORF">TM448B01052_0012</name>
</gene>
<evidence type="ECO:0000313" key="4">
    <source>
        <dbReference type="EMBL" id="QJH97646.1"/>
    </source>
</evidence>
<dbReference type="EMBL" id="MT144695">
    <property type="protein sequence ID" value="QJH97646.1"/>
    <property type="molecule type" value="Genomic_DNA"/>
</dbReference>
<proteinExistence type="predicted"/>
<reference evidence="1" key="1">
    <citation type="submission" date="2020-03" db="EMBL/GenBank/DDBJ databases">
        <title>The deep terrestrial virosphere.</title>
        <authorList>
            <person name="Holmfeldt K."/>
            <person name="Nilsson E."/>
            <person name="Simone D."/>
            <person name="Lopez-Fernandez M."/>
            <person name="Wu X."/>
            <person name="de Brujin I."/>
            <person name="Lundin D."/>
            <person name="Andersson A."/>
            <person name="Bertilsson S."/>
            <person name="Dopson M."/>
        </authorList>
    </citation>
    <scope>NUCLEOTIDE SEQUENCE</scope>
    <source>
        <strain evidence="3">MM415A01400</strain>
        <strain evidence="2">MM415B00628</strain>
        <strain evidence="1">TM448A02226</strain>
        <strain evidence="4">TM448B01052</strain>
    </source>
</reference>
<name>A0A6H1ZUK1_9ZZZZ</name>
<evidence type="ECO:0000313" key="2">
    <source>
        <dbReference type="EMBL" id="QJA63397.1"/>
    </source>
</evidence>
<dbReference type="AlphaFoldDB" id="A0A6H1ZUK1"/>
<dbReference type="EMBL" id="MT142252">
    <property type="protein sequence ID" value="QJA76921.1"/>
    <property type="molecule type" value="Genomic_DNA"/>
</dbReference>
<dbReference type="EMBL" id="MT141496">
    <property type="protein sequence ID" value="QJA63397.1"/>
    <property type="molecule type" value="Genomic_DNA"/>
</dbReference>
<dbReference type="EMBL" id="MT144277">
    <property type="protein sequence ID" value="QJA51606.1"/>
    <property type="molecule type" value="Genomic_DNA"/>
</dbReference>
<accession>A0A6H1ZUK1</accession>
<evidence type="ECO:0000313" key="1">
    <source>
        <dbReference type="EMBL" id="QJA51606.1"/>
    </source>
</evidence>
<sequence length="79" mass="8720">MSPKKTTKKVVKEVEAPEVEEVTLAEEVVEEKPKKAKKTKEPELVTVKIHGLKVTGLVHGDKIVSTEGVTYTYPPHVAK</sequence>
<organism evidence="1">
    <name type="scientific">viral metagenome</name>
    <dbReference type="NCBI Taxonomy" id="1070528"/>
    <lineage>
        <taxon>unclassified sequences</taxon>
        <taxon>metagenomes</taxon>
        <taxon>organismal metagenomes</taxon>
    </lineage>
</organism>